<dbReference type="GO" id="GO:0065002">
    <property type="term" value="P:intracellular protein transmembrane transport"/>
    <property type="evidence" value="ECO:0007669"/>
    <property type="project" value="TreeGrafter"/>
</dbReference>
<dbReference type="PRINTS" id="PR01840">
    <property type="entry name" value="TATCFAMILY"/>
</dbReference>
<feature type="transmembrane region" description="Helical" evidence="5">
    <location>
        <begin position="29"/>
        <end position="47"/>
    </location>
</feature>
<reference evidence="6" key="1">
    <citation type="submission" date="2020-05" db="EMBL/GenBank/DDBJ databases">
        <authorList>
            <person name="Chiriac C."/>
            <person name="Salcher M."/>
            <person name="Ghai R."/>
            <person name="Kavagutti S V."/>
        </authorList>
    </citation>
    <scope>NUCLEOTIDE SEQUENCE</scope>
</reference>
<name>A0A6J6J179_9ZZZZ</name>
<dbReference type="NCBIfam" id="TIGR00945">
    <property type="entry name" value="tatC"/>
    <property type="match status" value="1"/>
</dbReference>
<sequence length="260" mass="28893">MAKKSPAESPSPETTMPLMEHLRELRMRIVRSLLSVVVGTIVILALYDPVKNFLTKPYRDLCNERPEFKCDGSLFALGPLDGFSARMRICAYGGLVLALPVVLWQIWRFIVPALSRKEKQYAGPFIASSIVLFIVGCSLAYWTLDKALEFLITWSGTDVTQSYQITKYVSLVVLMMLAFGVGFLSPVLIVFLQLVGAVRPRTLVKQWRFAIMGIFIAAAVITPSGDPFSMLALAVPLTILYSIAVLVGWLLTRRRTSALS</sequence>
<accession>A0A6J6J179</accession>
<keyword evidence="3 5" id="KW-1133">Transmembrane helix</keyword>
<gene>
    <name evidence="6" type="ORF">UFOPK2086_00287</name>
</gene>
<evidence type="ECO:0000256" key="4">
    <source>
        <dbReference type="ARBA" id="ARBA00023136"/>
    </source>
</evidence>
<feature type="transmembrane region" description="Helical" evidence="5">
    <location>
        <begin position="89"/>
        <end position="110"/>
    </location>
</feature>
<proteinExistence type="inferred from homology"/>
<dbReference type="AlphaFoldDB" id="A0A6J6J179"/>
<evidence type="ECO:0000256" key="2">
    <source>
        <dbReference type="ARBA" id="ARBA00022692"/>
    </source>
</evidence>
<dbReference type="HAMAP" id="MF_00902">
    <property type="entry name" value="TatC"/>
    <property type="match status" value="1"/>
</dbReference>
<dbReference type="GO" id="GO:0043953">
    <property type="term" value="P:protein transport by the Tat complex"/>
    <property type="evidence" value="ECO:0007669"/>
    <property type="project" value="TreeGrafter"/>
</dbReference>
<feature type="transmembrane region" description="Helical" evidence="5">
    <location>
        <begin position="231"/>
        <end position="251"/>
    </location>
</feature>
<dbReference type="GO" id="GO:0009977">
    <property type="term" value="F:proton motive force dependent protein transmembrane transporter activity"/>
    <property type="evidence" value="ECO:0007669"/>
    <property type="project" value="TreeGrafter"/>
</dbReference>
<dbReference type="EMBL" id="CAEZVQ010000020">
    <property type="protein sequence ID" value="CAB4630488.1"/>
    <property type="molecule type" value="Genomic_DNA"/>
</dbReference>
<organism evidence="6">
    <name type="scientific">freshwater metagenome</name>
    <dbReference type="NCBI Taxonomy" id="449393"/>
    <lineage>
        <taxon>unclassified sequences</taxon>
        <taxon>metagenomes</taxon>
        <taxon>ecological metagenomes</taxon>
    </lineage>
</organism>
<dbReference type="InterPro" id="IPR002033">
    <property type="entry name" value="TatC"/>
</dbReference>
<feature type="transmembrane region" description="Helical" evidence="5">
    <location>
        <begin position="207"/>
        <end position="225"/>
    </location>
</feature>
<keyword evidence="2 5" id="KW-0812">Transmembrane</keyword>
<keyword evidence="4 5" id="KW-0472">Membrane</keyword>
<feature type="transmembrane region" description="Helical" evidence="5">
    <location>
        <begin position="122"/>
        <end position="144"/>
    </location>
</feature>
<evidence type="ECO:0000256" key="5">
    <source>
        <dbReference type="SAM" id="Phobius"/>
    </source>
</evidence>
<protein>
    <submittedName>
        <fullName evidence="6">Unannotated protein</fullName>
    </submittedName>
</protein>
<dbReference type="PANTHER" id="PTHR30371">
    <property type="entry name" value="SEC-INDEPENDENT PROTEIN TRANSLOCASE PROTEIN TATC"/>
    <property type="match status" value="1"/>
</dbReference>
<dbReference type="PANTHER" id="PTHR30371:SF0">
    <property type="entry name" value="SEC-INDEPENDENT PROTEIN TRANSLOCASE PROTEIN TATC, CHLOROPLASTIC-RELATED"/>
    <property type="match status" value="1"/>
</dbReference>
<evidence type="ECO:0000256" key="1">
    <source>
        <dbReference type="ARBA" id="ARBA00004141"/>
    </source>
</evidence>
<dbReference type="GO" id="GO:0033281">
    <property type="term" value="C:TAT protein transport complex"/>
    <property type="evidence" value="ECO:0007669"/>
    <property type="project" value="TreeGrafter"/>
</dbReference>
<evidence type="ECO:0000256" key="3">
    <source>
        <dbReference type="ARBA" id="ARBA00022989"/>
    </source>
</evidence>
<evidence type="ECO:0000313" key="6">
    <source>
        <dbReference type="EMBL" id="CAB4630488.1"/>
    </source>
</evidence>
<feature type="transmembrane region" description="Helical" evidence="5">
    <location>
        <begin position="168"/>
        <end position="195"/>
    </location>
</feature>
<dbReference type="Pfam" id="PF00902">
    <property type="entry name" value="TatC"/>
    <property type="match status" value="1"/>
</dbReference>
<comment type="subcellular location">
    <subcellularLocation>
        <location evidence="1">Membrane</location>
        <topology evidence="1">Multi-pass membrane protein</topology>
    </subcellularLocation>
</comment>